<evidence type="ECO:0000259" key="6">
    <source>
        <dbReference type="Pfam" id="PF26388"/>
    </source>
</evidence>
<proteinExistence type="predicted"/>
<feature type="domain" description="DUF6079" evidence="1">
    <location>
        <begin position="19"/>
        <end position="248"/>
    </location>
</feature>
<dbReference type="InterPro" id="IPR058572">
    <property type="entry name" value="DUF6079_4th"/>
</dbReference>
<dbReference type="Pfam" id="PF26387">
    <property type="entry name" value="DUF6079_5th"/>
    <property type="match status" value="1"/>
</dbReference>
<dbReference type="Pfam" id="PF19557">
    <property type="entry name" value="DUF6079_1st"/>
    <property type="match status" value="1"/>
</dbReference>
<feature type="domain" description="DUF6079" evidence="3">
    <location>
        <begin position="609"/>
        <end position="713"/>
    </location>
</feature>
<evidence type="ECO:0000259" key="4">
    <source>
        <dbReference type="Pfam" id="PF26385"/>
    </source>
</evidence>
<organism evidence="7 8">
    <name type="scientific">Thiorhodovibrio winogradskyi</name>
    <dbReference type="NCBI Taxonomy" id="77007"/>
    <lineage>
        <taxon>Bacteria</taxon>
        <taxon>Pseudomonadati</taxon>
        <taxon>Pseudomonadota</taxon>
        <taxon>Gammaproteobacteria</taxon>
        <taxon>Chromatiales</taxon>
        <taxon>Chromatiaceae</taxon>
        <taxon>Thiorhodovibrio</taxon>
    </lineage>
</organism>
<reference evidence="7 8" key="1">
    <citation type="journal article" date="2023" name="Microorganisms">
        <title>Thiorhodovibrio frisius and Trv. litoralis spp. nov., Two Novel Members from a Clade of Fastidious Purple Sulfur Bacteria That Exhibit Unique Red-Shifted Light-Harvesting Capabilities.</title>
        <authorList>
            <person name="Methner A."/>
            <person name="Kuzyk S.B."/>
            <person name="Petersen J."/>
            <person name="Bauer S."/>
            <person name="Brinkmann H."/>
            <person name="Sichau K."/>
            <person name="Wanner G."/>
            <person name="Wolf J."/>
            <person name="Neumann-Schaal M."/>
            <person name="Henke P."/>
            <person name="Tank M."/>
            <person name="Sproer C."/>
            <person name="Bunk B."/>
            <person name="Overmann J."/>
        </authorList>
    </citation>
    <scope>NUCLEOTIDE SEQUENCE [LARGE SCALE GENOMIC DNA]</scope>
    <source>
        <strain evidence="7 8">DSM 6702</strain>
    </source>
</reference>
<feature type="domain" description="DUF6079" evidence="5">
    <location>
        <begin position="873"/>
        <end position="1078"/>
    </location>
</feature>
<feature type="domain" description="DUF6079" evidence="2">
    <location>
        <begin position="264"/>
        <end position="475"/>
    </location>
</feature>
<dbReference type="Pfam" id="PF26384">
    <property type="entry name" value="DUF6079_3rd"/>
    <property type="match status" value="2"/>
</dbReference>
<dbReference type="EMBL" id="CP121472">
    <property type="protein sequence ID" value="WPL18258.1"/>
    <property type="molecule type" value="Genomic_DNA"/>
</dbReference>
<evidence type="ECO:0000313" key="8">
    <source>
        <dbReference type="Proteomes" id="UP001432180"/>
    </source>
</evidence>
<dbReference type="Pfam" id="PF26388">
    <property type="entry name" value="DUF6079_6th"/>
    <property type="match status" value="1"/>
</dbReference>
<feature type="domain" description="DUF6079" evidence="3">
    <location>
        <begin position="480"/>
        <end position="584"/>
    </location>
</feature>
<dbReference type="RefSeq" id="WP_328984031.1">
    <property type="nucleotide sequence ID" value="NZ_CP121472.1"/>
</dbReference>
<evidence type="ECO:0000313" key="7">
    <source>
        <dbReference type="EMBL" id="WPL18258.1"/>
    </source>
</evidence>
<dbReference type="Pfam" id="PF26385">
    <property type="entry name" value="DUF6079_4th"/>
    <property type="match status" value="1"/>
</dbReference>
<feature type="domain" description="DUF6079" evidence="6">
    <location>
        <begin position="1086"/>
        <end position="1175"/>
    </location>
</feature>
<sequence length="1285" mass="143671">MKYGDLIQFDPIESVVQLRDADKSSAAHTLVNTYVISEEMAERLTQLVIPQMQFDQPVDNKGLLVVGNYGTGKSHLMSVVSSLAADASLLEGLNNDGVRDAAAQIAGRFKVIRTEIGATTMSLRDILVAELEEHLENLGVEYVFPDAGTITSHKRAFEDMMAKFGEVFPEHGLLLVVDELLDYLRTRKDQELILDLNFLREVGEVCRHLRFRFMAGVQEAIFDSPRFAFVADSIRRVKDRFEQILIARNDVKFVVAERLLRKSAEQQAKIRDYLTPFAKFYGGMNERMHDFVRLFPVHPDYIDTFERVTVVEKREVLKTLSTAMKAILTREVPAEEPGLIAFDSYWNSLKTNASYRAVPDIRAVIDCSQVLESRIENAITRKQYKPMALRLIHALSVHRLTHGDIYAPLGASATELRDRLCLFDPMVEELGSDEPNEDLKTQVETVLREIHKTVSGQFISFNPDNHQYYLDLKKTDDFDALIDKRAESLGSGQLDRFYYEALRRVMECKDSTDVTGYKIWQHELVWQERKAARIGYLFFGAPNERSTAVPQRDFYLYFLPPFDCPRFKDEKNADEVFFRLNMKGARIEGRGASQPSALLAPNPSPLTPEDFLHSLKSYAAALDLAATSSGHAKATYEAKANGFLKQLVQWLQKHMTEAFEVTYQGRAKSMTEWAKGKSIRDLSGLSPQETINFRDLVNTIAGVCLAPNFENQAPDYPFFSVLITGNNRAQAAQDALRAIAGPAGKQQCTKQATAVLDALELLDPQGNEAKIDPYKSKYTKFILDAVKAKGHGQVVNRGEIIQDDHGLEYMNPGGSRLEPEWVSVLVAALVYSGDIVLAIPGKKFDATGLPQLAATGMDELVRFKHLEPPKEWNLPALKALFELLGPYGTTPGMAQLVTQGKDEPVQNLQQAVGKIVKRIVMTQHTLREGLSFWGLDLLGASDEGREAREGTLQNAKEFFESLQAYSSPGKLKNFRYSADEVLAHEKALRILDGLDALREIVLEHGPITSWLATAEGVLPPDHPWVDKLKTTRQAVLDAVKEFSGLPLPMPSSMNPLSGISAKLKALKQEYRIAYIGLHTKARLGVNDDKRKAGLLNDQRLQILLKLAGIDLMPRQQLTDYQNRLAGLKSCTRLTEHNLDASPICPHCGFRPAVETGAAAGSQMIDQMDTRLDAMVMAWTSTILSNLEDPIIQANMDLLKIDDREPLEAFIKSKELPVPLDSNFVHALKEVLSGLVKVTVKAQELQQALQVTDGPATPAEMKKRSEAYIDQLTKGKDPAKVRMVVE</sequence>
<accession>A0ABZ0SC57</accession>
<dbReference type="InterPro" id="IPR058569">
    <property type="entry name" value="DUF6079_2nd"/>
</dbReference>
<dbReference type="Pfam" id="PF26383">
    <property type="entry name" value="DUF6079_2nd"/>
    <property type="match status" value="1"/>
</dbReference>
<evidence type="ECO:0000259" key="5">
    <source>
        <dbReference type="Pfam" id="PF26387"/>
    </source>
</evidence>
<dbReference type="InterPro" id="IPR045725">
    <property type="entry name" value="DUF6079_N"/>
</dbReference>
<feature type="domain" description="DUF6079" evidence="4">
    <location>
        <begin position="728"/>
        <end position="867"/>
    </location>
</feature>
<evidence type="ECO:0000259" key="1">
    <source>
        <dbReference type="Pfam" id="PF19557"/>
    </source>
</evidence>
<dbReference type="InterPro" id="IPR058573">
    <property type="entry name" value="DUF6079_5th"/>
</dbReference>
<evidence type="ECO:0000259" key="3">
    <source>
        <dbReference type="Pfam" id="PF26384"/>
    </source>
</evidence>
<keyword evidence="8" id="KW-1185">Reference proteome</keyword>
<name>A0ABZ0SC57_9GAMM</name>
<evidence type="ECO:0008006" key="9">
    <source>
        <dbReference type="Google" id="ProtNLM"/>
    </source>
</evidence>
<dbReference type="Proteomes" id="UP001432180">
    <property type="component" value="Chromosome"/>
</dbReference>
<dbReference type="InterPro" id="IPR058574">
    <property type="entry name" value="DUF6079_6th"/>
</dbReference>
<dbReference type="InterPro" id="IPR058571">
    <property type="entry name" value="DUF6079_3rd"/>
</dbReference>
<protein>
    <recommendedName>
        <fullName evidence="9">ATPase</fullName>
    </recommendedName>
</protein>
<gene>
    <name evidence="7" type="ORF">Thiowin_03322</name>
</gene>
<evidence type="ECO:0000259" key="2">
    <source>
        <dbReference type="Pfam" id="PF26383"/>
    </source>
</evidence>